<accession>A0A7C9N7I5</accession>
<keyword evidence="3" id="KW-1185">Reference proteome</keyword>
<dbReference type="NCBIfam" id="TIGR01764">
    <property type="entry name" value="excise"/>
    <property type="match status" value="1"/>
</dbReference>
<keyword evidence="2" id="KW-0238">DNA-binding</keyword>
<dbReference type="OrthoDB" id="3393149at2"/>
<sequence>MALKRIGTREAAKRLGVCAGTVRRYIQDGKLNASKLPGGHYRIRPEDVDALMDEDFKVLMLARKHGII</sequence>
<dbReference type="SUPFAM" id="SSF46955">
    <property type="entry name" value="Putative DNA-binding domain"/>
    <property type="match status" value="1"/>
</dbReference>
<evidence type="ECO:0000313" key="3">
    <source>
        <dbReference type="Proteomes" id="UP000482487"/>
    </source>
</evidence>
<gene>
    <name evidence="2" type="ORF">GTA51_19345</name>
</gene>
<comment type="caution">
    <text evidence="2">The sequence shown here is derived from an EMBL/GenBank/DDBJ whole genome shotgun (WGS) entry which is preliminary data.</text>
</comment>
<dbReference type="InterPro" id="IPR041657">
    <property type="entry name" value="HTH_17"/>
</dbReference>
<dbReference type="InterPro" id="IPR009061">
    <property type="entry name" value="DNA-bd_dom_put_sf"/>
</dbReference>
<dbReference type="InterPro" id="IPR010093">
    <property type="entry name" value="SinI_DNA-bd"/>
</dbReference>
<dbReference type="Gene3D" id="1.10.1660.10">
    <property type="match status" value="1"/>
</dbReference>
<proteinExistence type="predicted"/>
<dbReference type="Proteomes" id="UP000482487">
    <property type="component" value="Unassembled WGS sequence"/>
</dbReference>
<organism evidence="2 3">
    <name type="scientific">Solidesulfovibrio aerotolerans</name>
    <dbReference type="NCBI Taxonomy" id="295255"/>
    <lineage>
        <taxon>Bacteria</taxon>
        <taxon>Pseudomonadati</taxon>
        <taxon>Thermodesulfobacteriota</taxon>
        <taxon>Desulfovibrionia</taxon>
        <taxon>Desulfovibrionales</taxon>
        <taxon>Desulfovibrionaceae</taxon>
        <taxon>Solidesulfovibrio</taxon>
    </lineage>
</organism>
<name>A0A7C9N7I5_9BACT</name>
<evidence type="ECO:0000313" key="2">
    <source>
        <dbReference type="EMBL" id="MYL85255.1"/>
    </source>
</evidence>
<dbReference type="GO" id="GO:0003677">
    <property type="term" value="F:DNA binding"/>
    <property type="evidence" value="ECO:0007669"/>
    <property type="project" value="UniProtKB-KW"/>
</dbReference>
<dbReference type="CDD" id="cd04762">
    <property type="entry name" value="HTH_MerR-trunc"/>
    <property type="match status" value="1"/>
</dbReference>
<dbReference type="EMBL" id="WVUD01000069">
    <property type="protein sequence ID" value="MYL85255.1"/>
    <property type="molecule type" value="Genomic_DNA"/>
</dbReference>
<dbReference type="RefSeq" id="WP_160964041.1">
    <property type="nucleotide sequence ID" value="NZ_WVUD01000069.1"/>
</dbReference>
<feature type="domain" description="Helix-turn-helix" evidence="1">
    <location>
        <begin position="8"/>
        <end position="54"/>
    </location>
</feature>
<dbReference type="AlphaFoldDB" id="A0A7C9N7I5"/>
<dbReference type="Pfam" id="PF12728">
    <property type="entry name" value="HTH_17"/>
    <property type="match status" value="1"/>
</dbReference>
<protein>
    <submittedName>
        <fullName evidence="2">Excisionase family DNA-binding protein</fullName>
    </submittedName>
</protein>
<reference evidence="2 3" key="1">
    <citation type="submission" date="2020-01" db="EMBL/GenBank/DDBJ databases">
        <title>Genome sequence of Desulfovibrio aerotolerans DSM 16695(T).</title>
        <authorList>
            <person name="Karnachuk O."/>
            <person name="Avakyan M."/>
            <person name="Mardanov A."/>
            <person name="Kadnikov V."/>
            <person name="Ravin N."/>
        </authorList>
    </citation>
    <scope>NUCLEOTIDE SEQUENCE [LARGE SCALE GENOMIC DNA]</scope>
    <source>
        <strain evidence="2 3">DSM 16695</strain>
    </source>
</reference>
<evidence type="ECO:0000259" key="1">
    <source>
        <dbReference type="Pfam" id="PF12728"/>
    </source>
</evidence>